<comment type="subcellular location">
    <subcellularLocation>
        <location evidence="1 7">Cell membrane</location>
        <topology evidence="1 7">Multi-pass membrane protein</topology>
    </subcellularLocation>
</comment>
<keyword evidence="4 7" id="KW-0812">Transmembrane</keyword>
<dbReference type="Pfam" id="PF00893">
    <property type="entry name" value="Multi_Drug_Res"/>
    <property type="match status" value="1"/>
</dbReference>
<dbReference type="PANTHER" id="PTHR30561">
    <property type="entry name" value="SMR FAMILY PROTON-DEPENDENT DRUG EFFLUX TRANSPORTER SUGE"/>
    <property type="match status" value="1"/>
</dbReference>
<reference evidence="10" key="1">
    <citation type="submission" date="2015-07" db="EMBL/GenBank/DDBJ databases">
        <title>Fjat-10053 dsm26.</title>
        <authorList>
            <person name="Liu B."/>
            <person name="Wang J."/>
            <person name="Zhu Y."/>
            <person name="Liu G."/>
            <person name="Chen Q."/>
            <person name="Chen Z."/>
            <person name="Lan J."/>
            <person name="Che J."/>
            <person name="Ge C."/>
            <person name="Shi H."/>
            <person name="Pan Z."/>
            <person name="Liu X."/>
        </authorList>
    </citation>
    <scope>NUCLEOTIDE SEQUENCE [LARGE SCALE GENOMIC DNA]</scope>
    <source>
        <strain evidence="10">DSM 26</strain>
    </source>
</reference>
<comment type="caution">
    <text evidence="9">The sequence shown here is derived from an EMBL/GenBank/DDBJ whole genome shotgun (WGS) entry which is preliminary data.</text>
</comment>
<evidence type="ECO:0000256" key="1">
    <source>
        <dbReference type="ARBA" id="ARBA00004651"/>
    </source>
</evidence>
<evidence type="ECO:0000256" key="3">
    <source>
        <dbReference type="ARBA" id="ARBA00022475"/>
    </source>
</evidence>
<dbReference type="Gene3D" id="1.10.3730.20">
    <property type="match status" value="1"/>
</dbReference>
<evidence type="ECO:0000256" key="5">
    <source>
        <dbReference type="ARBA" id="ARBA00022989"/>
    </source>
</evidence>
<evidence type="ECO:0000256" key="6">
    <source>
        <dbReference type="ARBA" id="ARBA00023136"/>
    </source>
</evidence>
<evidence type="ECO:0000313" key="10">
    <source>
        <dbReference type="Proteomes" id="UP000036780"/>
    </source>
</evidence>
<keyword evidence="6 8" id="KW-0472">Membrane</keyword>
<evidence type="ECO:0000256" key="2">
    <source>
        <dbReference type="ARBA" id="ARBA00022448"/>
    </source>
</evidence>
<dbReference type="GO" id="GO:0022857">
    <property type="term" value="F:transmembrane transporter activity"/>
    <property type="evidence" value="ECO:0007669"/>
    <property type="project" value="InterPro"/>
</dbReference>
<keyword evidence="3" id="KW-1003">Cell membrane</keyword>
<dbReference type="GeneID" id="66871039"/>
<dbReference type="PATRIC" id="fig|1473.5.peg.1822"/>
<dbReference type="EMBL" id="LGTO01000007">
    <property type="protein sequence ID" value="KNE19871.1"/>
    <property type="molecule type" value="Genomic_DNA"/>
</dbReference>
<dbReference type="InterPro" id="IPR000390">
    <property type="entry name" value="Small_drug/metabolite_transptr"/>
</dbReference>
<comment type="similarity">
    <text evidence="7">Belongs to the drug/metabolite transporter (DMT) superfamily. Small multidrug resistance (SMR) (TC 2.A.7.1) family.</text>
</comment>
<dbReference type="PANTHER" id="PTHR30561:SF1">
    <property type="entry name" value="MULTIDRUG TRANSPORTER EMRE"/>
    <property type="match status" value="1"/>
</dbReference>
<evidence type="ECO:0000313" key="9">
    <source>
        <dbReference type="EMBL" id="KNE19871.1"/>
    </source>
</evidence>
<gene>
    <name evidence="9" type="ORF">AFK71_15740</name>
</gene>
<evidence type="ECO:0000256" key="4">
    <source>
        <dbReference type="ARBA" id="ARBA00022692"/>
    </source>
</evidence>
<name>A0A0L0QMS3_VIRPA</name>
<feature type="transmembrane region" description="Helical" evidence="8">
    <location>
        <begin position="32"/>
        <end position="50"/>
    </location>
</feature>
<evidence type="ECO:0000256" key="7">
    <source>
        <dbReference type="RuleBase" id="RU003942"/>
    </source>
</evidence>
<dbReference type="Proteomes" id="UP000036780">
    <property type="component" value="Unassembled WGS sequence"/>
</dbReference>
<dbReference type="InterPro" id="IPR037185">
    <property type="entry name" value="EmrE-like"/>
</dbReference>
<dbReference type="AlphaFoldDB" id="A0A0L0QMS3"/>
<dbReference type="InterPro" id="IPR045324">
    <property type="entry name" value="Small_multidrug_res"/>
</dbReference>
<protein>
    <recommendedName>
        <fullName evidence="11">EamA domain-containing protein</fullName>
    </recommendedName>
</protein>
<accession>A0A0L0QMS3</accession>
<feature type="transmembrane region" description="Helical" evidence="8">
    <location>
        <begin position="57"/>
        <end position="78"/>
    </location>
</feature>
<evidence type="ECO:0000256" key="8">
    <source>
        <dbReference type="SAM" id="Phobius"/>
    </source>
</evidence>
<keyword evidence="2" id="KW-0813">Transport</keyword>
<organism evidence="9 10">
    <name type="scientific">Virgibacillus pantothenticus</name>
    <dbReference type="NCBI Taxonomy" id="1473"/>
    <lineage>
        <taxon>Bacteria</taxon>
        <taxon>Bacillati</taxon>
        <taxon>Bacillota</taxon>
        <taxon>Bacilli</taxon>
        <taxon>Bacillales</taxon>
        <taxon>Bacillaceae</taxon>
        <taxon>Virgibacillus</taxon>
    </lineage>
</organism>
<dbReference type="OrthoDB" id="21828at2"/>
<dbReference type="SUPFAM" id="SSF103481">
    <property type="entry name" value="Multidrug resistance efflux transporter EmrE"/>
    <property type="match status" value="1"/>
</dbReference>
<keyword evidence="10" id="KW-1185">Reference proteome</keyword>
<dbReference type="GO" id="GO:0005886">
    <property type="term" value="C:plasma membrane"/>
    <property type="evidence" value="ECO:0007669"/>
    <property type="project" value="UniProtKB-SubCell"/>
</dbReference>
<keyword evidence="5 8" id="KW-1133">Transmembrane helix</keyword>
<proteinExistence type="inferred from homology"/>
<dbReference type="RefSeq" id="WP_050352428.1">
    <property type="nucleotide sequence ID" value="NZ_BOSN01000008.1"/>
</dbReference>
<sequence>MGIVILLISTICAVIGHIFVKKSEGMAKMNHTIFALISFLTAIILLSIAIKYMNMGIAFAIWSGLSIVFNNLFNIIVYKEEFTLRKLKGLALIVVGVIILEAF</sequence>
<evidence type="ECO:0008006" key="11">
    <source>
        <dbReference type="Google" id="ProtNLM"/>
    </source>
</evidence>